<comment type="function">
    <text evidence="8">Mediates influx of magnesium ions.</text>
</comment>
<name>A0ABR5MMK7_9BACI</name>
<dbReference type="InterPro" id="IPR002523">
    <property type="entry name" value="MgTranspt_CorA/ZnTranspt_ZntB"/>
</dbReference>
<dbReference type="Gene3D" id="3.30.460.20">
    <property type="entry name" value="CorA soluble domain-like"/>
    <property type="match status" value="1"/>
</dbReference>
<dbReference type="PANTHER" id="PTHR46494">
    <property type="entry name" value="CORA FAMILY METAL ION TRANSPORTER (EUROFUNG)"/>
    <property type="match status" value="1"/>
</dbReference>
<dbReference type="Gene3D" id="1.20.58.340">
    <property type="entry name" value="Magnesium transport protein CorA, transmembrane region"/>
    <property type="match status" value="2"/>
</dbReference>
<evidence type="ECO:0000256" key="4">
    <source>
        <dbReference type="ARBA" id="ARBA00022475"/>
    </source>
</evidence>
<evidence type="ECO:0000256" key="2">
    <source>
        <dbReference type="ARBA" id="ARBA00009765"/>
    </source>
</evidence>
<organism evidence="9 10">
    <name type="scientific">Oceanobacillus caeni</name>
    <dbReference type="NCBI Taxonomy" id="405946"/>
    <lineage>
        <taxon>Bacteria</taxon>
        <taxon>Bacillati</taxon>
        <taxon>Bacillota</taxon>
        <taxon>Bacilli</taxon>
        <taxon>Bacillales</taxon>
        <taxon>Bacillaceae</taxon>
        <taxon>Oceanobacillus</taxon>
    </lineage>
</organism>
<dbReference type="Proteomes" id="UP000037854">
    <property type="component" value="Unassembled WGS sequence"/>
</dbReference>
<feature type="transmembrane region" description="Helical" evidence="8">
    <location>
        <begin position="254"/>
        <end position="277"/>
    </location>
</feature>
<comment type="similarity">
    <text evidence="2 8">Belongs to the CorA metal ion transporter (MIT) (TC 1.A.35) family.</text>
</comment>
<evidence type="ECO:0000256" key="3">
    <source>
        <dbReference type="ARBA" id="ARBA00022448"/>
    </source>
</evidence>
<dbReference type="CDD" id="cd12831">
    <property type="entry name" value="TmCorA-like_u2"/>
    <property type="match status" value="1"/>
</dbReference>
<feature type="transmembrane region" description="Helical" evidence="8">
    <location>
        <begin position="289"/>
        <end position="309"/>
    </location>
</feature>
<dbReference type="EMBL" id="LGTK01000005">
    <property type="protein sequence ID" value="KPH77860.1"/>
    <property type="molecule type" value="Genomic_DNA"/>
</dbReference>
<comment type="caution">
    <text evidence="9">The sequence shown here is derived from an EMBL/GenBank/DDBJ whole genome shotgun (WGS) entry which is preliminary data.</text>
</comment>
<dbReference type="InterPro" id="IPR004488">
    <property type="entry name" value="Mg/Co-transport_prot_CorA"/>
</dbReference>
<dbReference type="SUPFAM" id="SSF144083">
    <property type="entry name" value="Magnesium transport protein CorA, transmembrane region"/>
    <property type="match status" value="1"/>
</dbReference>
<dbReference type="InterPro" id="IPR045861">
    <property type="entry name" value="CorA_cytoplasmic_dom"/>
</dbReference>
<reference evidence="9 10" key="1">
    <citation type="submission" date="2015-07" db="EMBL/GenBank/DDBJ databases">
        <title>High-quality draft genome sequence of Oceanobacillus caeni HM6, a bacillus isolated from a human feces.</title>
        <authorList>
            <person name="Kumar J."/>
            <person name="Verma M.K."/>
            <person name="Pandey R."/>
            <person name="Bhambi M."/>
            <person name="Chauhan N."/>
        </authorList>
    </citation>
    <scope>NUCLEOTIDE SEQUENCE [LARGE SCALE GENOMIC DNA]</scope>
    <source>
        <strain evidence="9 10">HM6</strain>
    </source>
</reference>
<dbReference type="PANTHER" id="PTHR46494:SF1">
    <property type="entry name" value="CORA FAMILY METAL ION TRANSPORTER (EUROFUNG)"/>
    <property type="match status" value="1"/>
</dbReference>
<keyword evidence="4 8" id="KW-1003">Cell membrane</keyword>
<keyword evidence="7 8" id="KW-0472">Membrane</keyword>
<evidence type="ECO:0000313" key="10">
    <source>
        <dbReference type="Proteomes" id="UP000037854"/>
    </source>
</evidence>
<evidence type="ECO:0000256" key="1">
    <source>
        <dbReference type="ARBA" id="ARBA00004651"/>
    </source>
</evidence>
<gene>
    <name evidence="8" type="primary">corA</name>
    <name evidence="9" type="ORF">AFL42_02585</name>
</gene>
<comment type="subcellular location">
    <subcellularLocation>
        <location evidence="1">Cell membrane</location>
        <topology evidence="1">Multi-pass membrane protein</topology>
    </subcellularLocation>
    <subcellularLocation>
        <location evidence="8">Membrane</location>
        <topology evidence="8">Multi-pass membrane protein</topology>
    </subcellularLocation>
</comment>
<keyword evidence="8" id="KW-0406">Ion transport</keyword>
<dbReference type="NCBIfam" id="TIGR00383">
    <property type="entry name" value="corA"/>
    <property type="match status" value="1"/>
</dbReference>
<dbReference type="InterPro" id="IPR045863">
    <property type="entry name" value="CorA_TM1_TM2"/>
</dbReference>
<keyword evidence="8" id="KW-0460">Magnesium</keyword>
<evidence type="ECO:0000256" key="6">
    <source>
        <dbReference type="ARBA" id="ARBA00022989"/>
    </source>
</evidence>
<evidence type="ECO:0000256" key="5">
    <source>
        <dbReference type="ARBA" id="ARBA00022692"/>
    </source>
</evidence>
<dbReference type="SUPFAM" id="SSF143865">
    <property type="entry name" value="CorA soluble domain-like"/>
    <property type="match status" value="1"/>
</dbReference>
<accession>A0ABR5MMK7</accession>
<dbReference type="Pfam" id="PF01544">
    <property type="entry name" value="CorA"/>
    <property type="match status" value="1"/>
</dbReference>
<evidence type="ECO:0000313" key="9">
    <source>
        <dbReference type="EMBL" id="KPH77860.1"/>
    </source>
</evidence>
<keyword evidence="6 8" id="KW-1133">Transmembrane helix</keyword>
<sequence length="315" mass="37948">MIQILAVTSENKRVLERDLDNFETHKYKWWWIDFNKPTEEEIDKLKSVLNFHPLAIEDCIQGQQRSKMDYYDDFSLVITHTVGELKYNQHEIGFFLGEHFIVTFHLTDLAEVNLVWNNLIKQEKMDNWDEFRVFYEIFDKVVDNFFPIIYHLEEEINVVEENPHQLGMDILLDQLFDLRHELLKLRHTINPIRDLLYRILNSHHLVGIHGRREYFMDIYDHLLKLSEMVDSNRDVTNDIRDNFISINSYQQNQVIQILTVITSIFAPLTFIAGIYGMNFTYMPELKWHYGYFIVIGLMIVLTIMMILWFRKKGWF</sequence>
<proteinExistence type="inferred from homology"/>
<keyword evidence="10" id="KW-1185">Reference proteome</keyword>
<evidence type="ECO:0000256" key="7">
    <source>
        <dbReference type="ARBA" id="ARBA00023136"/>
    </source>
</evidence>
<evidence type="ECO:0000256" key="8">
    <source>
        <dbReference type="RuleBase" id="RU362010"/>
    </source>
</evidence>
<keyword evidence="3 8" id="KW-0813">Transport</keyword>
<dbReference type="RefSeq" id="WP_060667741.1">
    <property type="nucleotide sequence ID" value="NZ_JARTGE010000027.1"/>
</dbReference>
<keyword evidence="5 8" id="KW-0812">Transmembrane</keyword>
<protein>
    <recommendedName>
        <fullName evidence="8">Magnesium transport protein CorA</fullName>
    </recommendedName>
</protein>